<dbReference type="NCBIfam" id="TIGR01172">
    <property type="entry name" value="cysE"/>
    <property type="match status" value="1"/>
</dbReference>
<evidence type="ECO:0000256" key="3">
    <source>
        <dbReference type="ARBA" id="ARBA00013266"/>
    </source>
</evidence>
<keyword evidence="5" id="KW-0028">Amino-acid biosynthesis</keyword>
<dbReference type="EMBL" id="AWQS01000045">
    <property type="protein sequence ID" value="EWT06489.1"/>
    <property type="molecule type" value="Genomic_DNA"/>
</dbReference>
<dbReference type="PROSITE" id="PS00101">
    <property type="entry name" value="HEXAPEP_TRANSFERASES"/>
    <property type="match status" value="1"/>
</dbReference>
<sequence length="232" mass="24631">MSTAPRDAGAEATARTPLTLVRGEERQPAQRHTRRSYAAGLGFVRTLAQRVAEDVTGAMERDPAAGSRLEVVLTSPGLHAVWGHRAAHALWRLPGGRLPARLLATGVRFATGVEIHPAARIGRRFFIDHGMGVVIGETAEVGDDVMVYHGVTLGGRSMARIKRHPTVGNRVTIGTGARVLGPVEIGDDVQIGANSVVVKDIPSGAVATGIPARLRFPKKGGLNQWVDPAIYI</sequence>
<dbReference type="InterPro" id="IPR042122">
    <property type="entry name" value="Ser_AcTrfase_N_sf"/>
</dbReference>
<dbReference type="FunFam" id="2.160.10.10:FF:000007">
    <property type="entry name" value="Serine acetyltransferase"/>
    <property type="match status" value="1"/>
</dbReference>
<evidence type="ECO:0000256" key="2">
    <source>
        <dbReference type="ARBA" id="ARBA00007274"/>
    </source>
</evidence>
<dbReference type="GO" id="GO:0009001">
    <property type="term" value="F:serine O-acetyltransferase activity"/>
    <property type="evidence" value="ECO:0007669"/>
    <property type="project" value="UniProtKB-EC"/>
</dbReference>
<evidence type="ECO:0000256" key="8">
    <source>
        <dbReference type="ARBA" id="ARBA00023192"/>
    </source>
</evidence>
<evidence type="ECO:0000256" key="9">
    <source>
        <dbReference type="ARBA" id="ARBA00023315"/>
    </source>
</evidence>
<dbReference type="SUPFAM" id="SSF51161">
    <property type="entry name" value="Trimeric LpxA-like enzymes"/>
    <property type="match status" value="1"/>
</dbReference>
<dbReference type="InterPro" id="IPR005881">
    <property type="entry name" value="Ser_O-AcTrfase"/>
</dbReference>
<evidence type="ECO:0000313" key="12">
    <source>
        <dbReference type="EMBL" id="EWT06489.1"/>
    </source>
</evidence>
<dbReference type="Proteomes" id="UP000019494">
    <property type="component" value="Unassembled WGS sequence"/>
</dbReference>
<keyword evidence="6 12" id="KW-0808">Transferase</keyword>
<dbReference type="CDD" id="cd03354">
    <property type="entry name" value="LbH_SAT"/>
    <property type="match status" value="1"/>
</dbReference>
<feature type="region of interest" description="Disordered" evidence="11">
    <location>
        <begin position="1"/>
        <end position="34"/>
    </location>
</feature>
<dbReference type="GO" id="GO:0006535">
    <property type="term" value="P:cysteine biosynthetic process from serine"/>
    <property type="evidence" value="ECO:0007669"/>
    <property type="project" value="InterPro"/>
</dbReference>
<dbReference type="AlphaFoldDB" id="W9GRK5"/>
<keyword evidence="7" id="KW-0677">Repeat</keyword>
<dbReference type="Pfam" id="PF00132">
    <property type="entry name" value="Hexapep"/>
    <property type="match status" value="1"/>
</dbReference>
<dbReference type="Gene3D" id="2.160.10.10">
    <property type="entry name" value="Hexapeptide repeat proteins"/>
    <property type="match status" value="1"/>
</dbReference>
<keyword evidence="13" id="KW-1185">Reference proteome</keyword>
<dbReference type="PATRIC" id="fig|584657.3.peg.1572"/>
<evidence type="ECO:0000256" key="6">
    <source>
        <dbReference type="ARBA" id="ARBA00022679"/>
    </source>
</evidence>
<dbReference type="PANTHER" id="PTHR42811">
    <property type="entry name" value="SERINE ACETYLTRANSFERASE"/>
    <property type="match status" value="1"/>
</dbReference>
<comment type="caution">
    <text evidence="12">The sequence shown here is derived from an EMBL/GenBank/DDBJ whole genome shotgun (WGS) entry which is preliminary data.</text>
</comment>
<evidence type="ECO:0000256" key="4">
    <source>
        <dbReference type="ARBA" id="ARBA00018522"/>
    </source>
</evidence>
<gene>
    <name evidence="12" type="ORF">N864_20860</name>
</gene>
<dbReference type="InterPro" id="IPR018357">
    <property type="entry name" value="Hexapep_transf_CS"/>
</dbReference>
<evidence type="ECO:0000256" key="11">
    <source>
        <dbReference type="SAM" id="MobiDB-lite"/>
    </source>
</evidence>
<keyword evidence="9" id="KW-0012">Acyltransferase</keyword>
<accession>W9GRK5</accession>
<evidence type="ECO:0000256" key="10">
    <source>
        <dbReference type="ARBA" id="ARBA00049486"/>
    </source>
</evidence>
<evidence type="ECO:0000256" key="1">
    <source>
        <dbReference type="ARBA" id="ARBA00004876"/>
    </source>
</evidence>
<evidence type="ECO:0000256" key="7">
    <source>
        <dbReference type="ARBA" id="ARBA00022737"/>
    </source>
</evidence>
<dbReference type="InterPro" id="IPR001451">
    <property type="entry name" value="Hexapep"/>
</dbReference>
<dbReference type="InterPro" id="IPR045304">
    <property type="entry name" value="LbH_SAT"/>
</dbReference>
<dbReference type="InterPro" id="IPR011004">
    <property type="entry name" value="Trimer_LpxA-like_sf"/>
</dbReference>
<dbReference type="NCBIfam" id="NF041874">
    <property type="entry name" value="EPS_EpsC"/>
    <property type="match status" value="1"/>
</dbReference>
<comment type="pathway">
    <text evidence="1">Amino-acid biosynthesis; L-cysteine biosynthesis; L-cysteine from L-serine: step 1/2.</text>
</comment>
<comment type="similarity">
    <text evidence="2">Belongs to the transferase hexapeptide repeat family.</text>
</comment>
<evidence type="ECO:0000256" key="5">
    <source>
        <dbReference type="ARBA" id="ARBA00022605"/>
    </source>
</evidence>
<keyword evidence="8" id="KW-0198">Cysteine biosynthesis</keyword>
<dbReference type="InterPro" id="IPR053376">
    <property type="entry name" value="Serine_acetyltransferase"/>
</dbReference>
<protein>
    <recommendedName>
        <fullName evidence="4">Serine acetyltransferase</fullName>
        <ecNumber evidence="3">2.3.1.30</ecNumber>
    </recommendedName>
</protein>
<reference evidence="13" key="1">
    <citation type="submission" date="2013-08" db="EMBL/GenBank/DDBJ databases">
        <title>Intrasporangium oryzae NRRL B-24470.</title>
        <authorList>
            <person name="Liu H."/>
            <person name="Wang G."/>
        </authorList>
    </citation>
    <scope>NUCLEOTIDE SEQUENCE [LARGE SCALE GENOMIC DNA]</scope>
    <source>
        <strain evidence="13">Q5-1</strain>
    </source>
</reference>
<proteinExistence type="inferred from homology"/>
<dbReference type="Gene3D" id="1.10.3130.10">
    <property type="entry name" value="serine acetyltransferase, domain 1"/>
    <property type="match status" value="1"/>
</dbReference>
<evidence type="ECO:0000313" key="13">
    <source>
        <dbReference type="Proteomes" id="UP000019494"/>
    </source>
</evidence>
<dbReference type="EC" id="2.3.1.30" evidence="3"/>
<dbReference type="GO" id="GO:0005737">
    <property type="term" value="C:cytoplasm"/>
    <property type="evidence" value="ECO:0007669"/>
    <property type="project" value="InterPro"/>
</dbReference>
<dbReference type="RefSeq" id="WP_051518332.1">
    <property type="nucleotide sequence ID" value="NZ_AWQS01000045.1"/>
</dbReference>
<name>W9GRK5_9MICO</name>
<comment type="catalytic activity">
    <reaction evidence="10">
        <text>L-serine + acetyl-CoA = O-acetyl-L-serine + CoA</text>
        <dbReference type="Rhea" id="RHEA:24560"/>
        <dbReference type="ChEBI" id="CHEBI:33384"/>
        <dbReference type="ChEBI" id="CHEBI:57287"/>
        <dbReference type="ChEBI" id="CHEBI:57288"/>
        <dbReference type="ChEBI" id="CHEBI:58340"/>
        <dbReference type="EC" id="2.3.1.30"/>
    </reaction>
</comment>
<dbReference type="OrthoDB" id="9801456at2"/>
<organism evidence="12 13">
    <name type="scientific">Intrasporangium chromatireducens Q5-1</name>
    <dbReference type="NCBI Taxonomy" id="584657"/>
    <lineage>
        <taxon>Bacteria</taxon>
        <taxon>Bacillati</taxon>
        <taxon>Actinomycetota</taxon>
        <taxon>Actinomycetes</taxon>
        <taxon>Micrococcales</taxon>
        <taxon>Intrasporangiaceae</taxon>
        <taxon>Intrasporangium</taxon>
    </lineage>
</organism>